<dbReference type="KEGG" id="vg:27924265"/>
<dbReference type="Pfam" id="PF05674">
    <property type="entry name" value="DUF816"/>
    <property type="match status" value="1"/>
</dbReference>
<reference evidence="1 2" key="1">
    <citation type="journal article" date="2016" name="PLoS ONE">
        <title>Genome Sequencing and Analysis of Catopsilia pomona nucleopolyhedrovirus: A Distinct Species in Group I Alphabaculovirus.</title>
        <authorList>
            <person name="Wang J."/>
            <person name="Zhu Z."/>
            <person name="Zhang L."/>
            <person name="Hou D."/>
            <person name="Wang M."/>
            <person name="Arif B."/>
            <person name="Kou Z."/>
            <person name="Wang H."/>
            <person name="Deng F."/>
            <person name="Hu Z."/>
        </authorList>
    </citation>
    <scope>NUCLEOTIDE SEQUENCE [LARGE SCALE GENOMIC DNA]</scope>
    <source>
        <strain evidence="1">416</strain>
    </source>
</reference>
<protein>
    <submittedName>
        <fullName evidence="1">ORF_41</fullName>
    </submittedName>
</protein>
<dbReference type="OrthoDB" id="8415at10239"/>
<gene>
    <name evidence="1" type="ORF">CapoNPV_41</name>
</gene>
<name>A0A172WZB2_9ABAC</name>
<dbReference type="RefSeq" id="YP_009255298.1">
    <property type="nucleotide sequence ID" value="NC_030240.1"/>
</dbReference>
<keyword evidence="2" id="KW-1185">Reference proteome</keyword>
<sequence length="288" mass="32619">MSSSSGKIVSDNFVDVDTFARQLITDKCSALIESADLLPANILDIVKKARDKYFQEPTQKNYEYIKKLFLRTKYMDDSIDYKDFNRRILLIVFKFALNKSKNYFPSYKEIIEVAVKRLNKINPDLKSSPRAMLQHYNECLENLDNPITDEHHLVTFGKEVATKIFIEAFEYSYTNTNAIDMAKSDDSAFDFTTTNSTKNIFAITAPPTTSASTNLLTNVMNERKRKMENIGATSIALPSRPIVHASLSSSSSSSLLSNKKRIAAANKMQQHTSAKNKKPNMVQPLFLL</sequence>
<organism evidence="1 2">
    <name type="scientific">Catopsilia pomona nucleopolyhedrovirus</name>
    <dbReference type="NCBI Taxonomy" id="1850906"/>
    <lineage>
        <taxon>Viruses</taxon>
        <taxon>Viruses incertae sedis</taxon>
        <taxon>Naldaviricetes</taxon>
        <taxon>Lefavirales</taxon>
        <taxon>Baculoviridae</taxon>
        <taxon>Alphabaculovirus</taxon>
        <taxon>Alphabaculovirus capomonae</taxon>
    </lineage>
</organism>
<dbReference type="EMBL" id="KU565883">
    <property type="protein sequence ID" value="ANF29689.1"/>
    <property type="molecule type" value="Genomic_DNA"/>
</dbReference>
<proteinExistence type="predicted"/>
<dbReference type="Proteomes" id="UP000203996">
    <property type="component" value="Segment"/>
</dbReference>
<evidence type="ECO:0000313" key="1">
    <source>
        <dbReference type="EMBL" id="ANF29689.1"/>
    </source>
</evidence>
<dbReference type="GeneID" id="27924265"/>
<evidence type="ECO:0000313" key="2">
    <source>
        <dbReference type="Proteomes" id="UP000203996"/>
    </source>
</evidence>
<accession>A0A172WZB2</accession>
<dbReference type="InterPro" id="IPR008534">
    <property type="entry name" value="DUF816"/>
</dbReference>